<accession>A0ABR0ZMC6</accession>
<feature type="region of interest" description="Disordered" evidence="2">
    <location>
        <begin position="357"/>
        <end position="389"/>
    </location>
</feature>
<feature type="coiled-coil region" evidence="1">
    <location>
        <begin position="583"/>
        <end position="610"/>
    </location>
</feature>
<comment type="caution">
    <text evidence="3">The sequence shown here is derived from an EMBL/GenBank/DDBJ whole genome shotgun (WGS) entry which is preliminary data.</text>
</comment>
<proteinExistence type="predicted"/>
<sequence length="916" mass="106185">MKRKLAKKVGKLRLSPNEEAQILKEELERRRKLRLQQVREQERYIALQVRKEVKQRRDRELQNLAEELRVEWQREQAEKARALETHYLNSLEAVGEGHRGAKENEPDWAAIAWKVAASNQKAEERHKEALKELKTQRQKQLEEQTRHIKARKQALLLEKERASRVASLPTPQDPLENIEVKKHPAVKMYDVNSFSVTHYHLPEPCVNREVDTEQLDARVAAEEESKRLDELQKEEEQERREQLEKARLRGGHALRMVHLAQDKERLMKELEQMQHADLNRRRQVVAQMPLQLFEPPYRRLEIKEDWQRDLEFAFEDMYAGDKKVKGDLVLRLEPEPLPAPSTGSRDEDLNLTLEPEAAVSTEEGSQESEPVSLPGRTEGPDQDLTRQAASKQALKKLFSKIRTQRDQWTSRSESETASEAMTIDSGSLASQVVQHPTSSVLRNDDQLQHQALIHHPEVPETMMEEPIVAGSTTLLHPKEQAIQIRSAAQRKKQEEELELKKQQQIALLQQLEAQKRSLEIHLQKAQLEREQIQAQMQDNRKTNVNSQAPYEEEHAPSVVVPEQMQAFPPSLEDDHLQKIHHYQQRLLEQNRLHKQSVEEARRRLEEYQIMLKKRYPSLSTVPLDLNAAYTKPEVELASERKQPNWPDFIAGTKRLDCLPPGPLNLQKPEWQEQREALHSRLTALGEKRSEYSLKGGELRGIRLSQTENHLQSEMLTVHPIPTPHFNNGALGSDSQQMQTQLSRLNTEMRALKDVGTEQHTERHLEPATIPISQVEPVHMAIQGTSDSGMTEVDIRRFIEVSKNNVVPLEGQSPKLLMGTFEPRCQRNLIVYPEDSSFPKPSETPCDQESRLASSVEIQARQGQLRELQEQLDRQREALQSRQRVQEESLTHKQDQLKEHMKRQQEALEMFLTDKQV</sequence>
<feature type="region of interest" description="Disordered" evidence="2">
    <location>
        <begin position="876"/>
        <end position="900"/>
    </location>
</feature>
<reference evidence="3 4" key="1">
    <citation type="submission" date="2021-05" db="EMBL/GenBank/DDBJ databases">
        <authorList>
            <person name="Zahm M."/>
            <person name="Klopp C."/>
            <person name="Cabau C."/>
            <person name="Kuhl H."/>
            <person name="Suciu R."/>
            <person name="Ciorpac M."/>
            <person name="Holostenco D."/>
            <person name="Gessner J."/>
            <person name="Wuertz S."/>
            <person name="Hohne C."/>
            <person name="Stock M."/>
            <person name="Gislard M."/>
            <person name="Lluch J."/>
            <person name="Milhes M."/>
            <person name="Lampietro C."/>
            <person name="Lopez Roques C."/>
            <person name="Donnadieu C."/>
            <person name="Du K."/>
            <person name="Schartl M."/>
            <person name="Guiguen Y."/>
        </authorList>
    </citation>
    <scope>NUCLEOTIDE SEQUENCE [LARGE SCALE GENOMIC DNA]</scope>
    <source>
        <strain evidence="3">Hh-F2</strain>
        <tissue evidence="3">Blood</tissue>
    </source>
</reference>
<evidence type="ECO:0000313" key="3">
    <source>
        <dbReference type="EMBL" id="KAK6485979.1"/>
    </source>
</evidence>
<evidence type="ECO:0000256" key="2">
    <source>
        <dbReference type="SAM" id="MobiDB-lite"/>
    </source>
</evidence>
<dbReference type="Proteomes" id="UP001369086">
    <property type="component" value="Unassembled WGS sequence"/>
</dbReference>
<feature type="coiled-coil region" evidence="1">
    <location>
        <begin position="17"/>
        <end position="71"/>
    </location>
</feature>
<protein>
    <submittedName>
        <fullName evidence="3">Centrosomal protein of 295 kDa</fullName>
    </submittedName>
</protein>
<feature type="coiled-coil region" evidence="1">
    <location>
        <begin position="214"/>
        <end position="276"/>
    </location>
</feature>
<keyword evidence="1" id="KW-0175">Coiled coil</keyword>
<evidence type="ECO:0000313" key="4">
    <source>
        <dbReference type="Proteomes" id="UP001369086"/>
    </source>
</evidence>
<gene>
    <name evidence="3" type="ORF">HHUSO_G11904</name>
</gene>
<dbReference type="PANTHER" id="PTHR21553">
    <property type="entry name" value="ALMS1-RELATED"/>
    <property type="match status" value="1"/>
</dbReference>
<feature type="region of interest" description="Disordered" evidence="2">
    <location>
        <begin position="404"/>
        <end position="429"/>
    </location>
</feature>
<organism evidence="3 4">
    <name type="scientific">Huso huso</name>
    <name type="common">Beluga</name>
    <name type="synonym">Acipenser huso</name>
    <dbReference type="NCBI Taxonomy" id="61971"/>
    <lineage>
        <taxon>Eukaryota</taxon>
        <taxon>Metazoa</taxon>
        <taxon>Chordata</taxon>
        <taxon>Craniata</taxon>
        <taxon>Vertebrata</taxon>
        <taxon>Euteleostomi</taxon>
        <taxon>Actinopterygii</taxon>
        <taxon>Chondrostei</taxon>
        <taxon>Acipenseriformes</taxon>
        <taxon>Acipenseridae</taxon>
        <taxon>Huso</taxon>
    </lineage>
</organism>
<feature type="compositionally biased region" description="Low complexity" evidence="2">
    <location>
        <begin position="409"/>
        <end position="420"/>
    </location>
</feature>
<keyword evidence="4" id="KW-1185">Reference proteome</keyword>
<dbReference type="PANTHER" id="PTHR21553:SF26">
    <property type="entry name" value="ALMS MOTIF DOMAIN-CONTAINING PROTEIN"/>
    <property type="match status" value="1"/>
</dbReference>
<feature type="coiled-coil region" evidence="1">
    <location>
        <begin position="478"/>
        <end position="542"/>
    </location>
</feature>
<dbReference type="EMBL" id="JAHFZB010000009">
    <property type="protein sequence ID" value="KAK6485979.1"/>
    <property type="molecule type" value="Genomic_DNA"/>
</dbReference>
<name>A0ABR0ZMC6_HUSHU</name>
<evidence type="ECO:0000256" key="1">
    <source>
        <dbReference type="SAM" id="Coils"/>
    </source>
</evidence>